<evidence type="ECO:0000313" key="1">
    <source>
        <dbReference type="EMBL" id="CAB4141464.1"/>
    </source>
</evidence>
<reference evidence="1" key="1">
    <citation type="submission" date="2020-04" db="EMBL/GenBank/DDBJ databases">
        <authorList>
            <person name="Chiriac C."/>
            <person name="Salcher M."/>
            <person name="Ghai R."/>
            <person name="Kavagutti S V."/>
        </authorList>
    </citation>
    <scope>NUCLEOTIDE SEQUENCE</scope>
</reference>
<accession>A0A6J5M3S9</accession>
<protein>
    <submittedName>
        <fullName evidence="1">Uncharacterized protein</fullName>
    </submittedName>
</protein>
<name>A0A6J5M3S9_9CAUD</name>
<dbReference type="EMBL" id="LR796393">
    <property type="protein sequence ID" value="CAB4141464.1"/>
    <property type="molecule type" value="Genomic_DNA"/>
</dbReference>
<organism evidence="1">
    <name type="scientific">uncultured Caudovirales phage</name>
    <dbReference type="NCBI Taxonomy" id="2100421"/>
    <lineage>
        <taxon>Viruses</taxon>
        <taxon>Duplodnaviria</taxon>
        <taxon>Heunggongvirae</taxon>
        <taxon>Uroviricota</taxon>
        <taxon>Caudoviricetes</taxon>
        <taxon>Peduoviridae</taxon>
        <taxon>Maltschvirus</taxon>
        <taxon>Maltschvirus maltsch</taxon>
    </lineage>
</organism>
<proteinExistence type="predicted"/>
<sequence>MTTQQAVESLWKAGYRANAYTLQRGYVVVLDPVIVMSGAERRTEYKRVVLHSTKVAEFLVERS</sequence>
<gene>
    <name evidence="1" type="ORF">UFOVP417_25</name>
</gene>